<comment type="subcellular location">
    <subcellularLocation>
        <location evidence="1 5">Cytoplasm</location>
    </subcellularLocation>
</comment>
<dbReference type="PANTHER" id="PTHR33602">
    <property type="entry name" value="REGULATORY PROTEIN RECX FAMILY PROTEIN"/>
    <property type="match status" value="1"/>
</dbReference>
<proteinExistence type="inferred from homology"/>
<reference evidence="8 9" key="1">
    <citation type="submission" date="2018-06" db="EMBL/GenBank/DDBJ databases">
        <title>Genomic Encyclopedia of Type Strains, Phase III (KMG-III): the genomes of soil and plant-associated and newly described type strains.</title>
        <authorList>
            <person name="Whitman W."/>
        </authorList>
    </citation>
    <scope>NUCLEOTIDE SEQUENCE [LARGE SCALE GENOMIC DNA]</scope>
    <source>
        <strain evidence="8 9">CGMCC 1.12398</strain>
    </source>
</reference>
<evidence type="ECO:0000313" key="8">
    <source>
        <dbReference type="EMBL" id="RAK23835.1"/>
    </source>
</evidence>
<comment type="similarity">
    <text evidence="2 5">Belongs to the RecX family.</text>
</comment>
<dbReference type="Pfam" id="PF02631">
    <property type="entry name" value="RecX_HTH2"/>
    <property type="match status" value="1"/>
</dbReference>
<evidence type="ECO:0000256" key="4">
    <source>
        <dbReference type="ARBA" id="ARBA00022490"/>
    </source>
</evidence>
<protein>
    <recommendedName>
        <fullName evidence="3 5">Regulatory protein RecX</fullName>
    </recommendedName>
</protein>
<organism evidence="8 9">
    <name type="scientific">Flavobacterium aquaticum</name>
    <dbReference type="NCBI Taxonomy" id="1236486"/>
    <lineage>
        <taxon>Bacteria</taxon>
        <taxon>Pseudomonadati</taxon>
        <taxon>Bacteroidota</taxon>
        <taxon>Flavobacteriia</taxon>
        <taxon>Flavobacteriales</taxon>
        <taxon>Flavobacteriaceae</taxon>
        <taxon>Flavobacterium</taxon>
    </lineage>
</organism>
<evidence type="ECO:0000256" key="1">
    <source>
        <dbReference type="ARBA" id="ARBA00004496"/>
    </source>
</evidence>
<dbReference type="RefSeq" id="WP_317048044.1">
    <property type="nucleotide sequence ID" value="NZ_QLMI01000003.1"/>
</dbReference>
<evidence type="ECO:0000259" key="6">
    <source>
        <dbReference type="Pfam" id="PF02631"/>
    </source>
</evidence>
<feature type="domain" description="RecX second three-helical" evidence="6">
    <location>
        <begin position="59"/>
        <end position="100"/>
    </location>
</feature>
<comment type="function">
    <text evidence="5">Modulates RecA activity.</text>
</comment>
<evidence type="ECO:0000256" key="5">
    <source>
        <dbReference type="HAMAP-Rule" id="MF_01114"/>
    </source>
</evidence>
<evidence type="ECO:0000256" key="3">
    <source>
        <dbReference type="ARBA" id="ARBA00018111"/>
    </source>
</evidence>
<gene>
    <name evidence="5" type="primary">recX</name>
    <name evidence="8" type="ORF">B0I03_103301</name>
</gene>
<dbReference type="Gene3D" id="1.10.10.10">
    <property type="entry name" value="Winged helix-like DNA-binding domain superfamily/Winged helix DNA-binding domain"/>
    <property type="match status" value="3"/>
</dbReference>
<dbReference type="InterPro" id="IPR053925">
    <property type="entry name" value="RecX_HTH_3rd"/>
</dbReference>
<feature type="domain" description="RecX third three-helical" evidence="7">
    <location>
        <begin position="108"/>
        <end position="151"/>
    </location>
</feature>
<dbReference type="InterPro" id="IPR003783">
    <property type="entry name" value="Regulatory_RecX"/>
</dbReference>
<dbReference type="InterPro" id="IPR036388">
    <property type="entry name" value="WH-like_DNA-bd_sf"/>
</dbReference>
<dbReference type="EMBL" id="QLMI01000003">
    <property type="protein sequence ID" value="RAK23835.1"/>
    <property type="molecule type" value="Genomic_DNA"/>
</dbReference>
<keyword evidence="9" id="KW-1185">Reference proteome</keyword>
<sequence length="160" mass="19213">MKTNKSAFSLKEIYSKMEYYCAYQERCYKEVEEKLHSFSVNSSEKEEVLTYLIENNFINEERFAQSFVRGKHNYKHWGKNRIVNELKFRNISSRIITIALKEIPEATYLENFHQLAEKNWNNITERKGQKKNKKFVDFLLRKGYETSLIYEKLKELEAGS</sequence>
<keyword evidence="4 5" id="KW-0963">Cytoplasm</keyword>
<dbReference type="GO" id="GO:0006282">
    <property type="term" value="P:regulation of DNA repair"/>
    <property type="evidence" value="ECO:0007669"/>
    <property type="project" value="UniProtKB-UniRule"/>
</dbReference>
<evidence type="ECO:0000313" key="9">
    <source>
        <dbReference type="Proteomes" id="UP000249620"/>
    </source>
</evidence>
<accession>A0A327YVU9</accession>
<comment type="caution">
    <text evidence="8">The sequence shown here is derived from an EMBL/GenBank/DDBJ whole genome shotgun (WGS) entry which is preliminary data.</text>
</comment>
<name>A0A327YVU9_9FLAO</name>
<dbReference type="InterPro" id="IPR053924">
    <property type="entry name" value="RecX_HTH_2nd"/>
</dbReference>
<dbReference type="Proteomes" id="UP000249620">
    <property type="component" value="Unassembled WGS sequence"/>
</dbReference>
<dbReference type="AlphaFoldDB" id="A0A327YVU9"/>
<dbReference type="PANTHER" id="PTHR33602:SF1">
    <property type="entry name" value="REGULATORY PROTEIN RECX FAMILY PROTEIN"/>
    <property type="match status" value="1"/>
</dbReference>
<dbReference type="Pfam" id="PF21981">
    <property type="entry name" value="RecX_HTH3"/>
    <property type="match status" value="1"/>
</dbReference>
<evidence type="ECO:0000256" key="2">
    <source>
        <dbReference type="ARBA" id="ARBA00009695"/>
    </source>
</evidence>
<dbReference type="GO" id="GO:0005737">
    <property type="term" value="C:cytoplasm"/>
    <property type="evidence" value="ECO:0007669"/>
    <property type="project" value="UniProtKB-SubCell"/>
</dbReference>
<dbReference type="HAMAP" id="MF_01114">
    <property type="entry name" value="RecX"/>
    <property type="match status" value="1"/>
</dbReference>
<evidence type="ECO:0000259" key="7">
    <source>
        <dbReference type="Pfam" id="PF21981"/>
    </source>
</evidence>